<keyword evidence="6 7" id="KW-0472">Membrane</keyword>
<keyword evidence="9" id="KW-1185">Reference proteome</keyword>
<feature type="transmembrane region" description="Helical" evidence="7">
    <location>
        <begin position="538"/>
        <end position="560"/>
    </location>
</feature>
<feature type="transmembrane region" description="Helical" evidence="7">
    <location>
        <begin position="373"/>
        <end position="396"/>
    </location>
</feature>
<feature type="transmembrane region" description="Helical" evidence="7">
    <location>
        <begin position="572"/>
        <end position="600"/>
    </location>
</feature>
<evidence type="ECO:0000256" key="3">
    <source>
        <dbReference type="ARBA" id="ARBA00022692"/>
    </source>
</evidence>
<proteinExistence type="inferred from homology"/>
<feature type="chain" id="PRO_5041770196" description="Transmembrane 9 superfamily member" evidence="7">
    <location>
        <begin position="23"/>
        <end position="610"/>
    </location>
</feature>
<evidence type="ECO:0000313" key="8">
    <source>
        <dbReference type="EMBL" id="GFH58288.1"/>
    </source>
</evidence>
<dbReference type="AlphaFoldDB" id="A0AAD3D5U8"/>
<comment type="similarity">
    <text evidence="2 7">Belongs to the nonaspanin (TM9SF) (TC 9.A.2) family.</text>
</comment>
<sequence length="610" mass="68979">MKTITSLLIAAILCLSSNLANAKKLAKVKAGLDYKPNDDVQIIVNTVGPFNNPVVKYRYYSLPFCTDHDDHEKKGALKHKQRLREKLGGDRRESSPYVAKFGSDEDYHTLCKKSLSTEDMQTLKDAIENSYFFELFVEDLPMYGFIGDIENEDYIQKDITGSDQGKFLLFTHLDFHFGMNKGKIVSAAIYTDKSRAVDITDTKIPKEIEFTYSIQWTEEALEWKHRMKNYANNAFSQPRSTEIHWLSIINSCVLVVLLMAFLAIIFMRVLKNDFARYIDIEEDTIEEEESGWKLISGDVFRNPENPTLFCAAIGTGTQLMATCFIVLFLALGGYVSTTRRGSILACGVITYTLMSVIGGFISTRLYFQMNGKAWARAVVVTAMLFPAPVALVFAWANSVAMAHGSISALPFGTIVTIICLYAFLCLPLTLFGGILAKQYGSKDLEAPTRTTKVAREIPSEIPFYASRPVFLAVAGFLPFTAIYVELHYIFTSMWGHHIYTMFGVLFCAFSLLVIVTSCITVSLIYFQLSREDHRWWWSALLNGGMTGIFIYIYSFYFYFFNSGMSGFLQASFYFGYMTIICFAVFLMLGSGGFRLSLLFVKYIYGRVKCD</sequence>
<dbReference type="Proteomes" id="UP001054902">
    <property type="component" value="Unassembled WGS sequence"/>
</dbReference>
<evidence type="ECO:0000256" key="7">
    <source>
        <dbReference type="RuleBase" id="RU363079"/>
    </source>
</evidence>
<feature type="transmembrane region" description="Helical" evidence="7">
    <location>
        <begin position="502"/>
        <end position="526"/>
    </location>
</feature>
<dbReference type="Pfam" id="PF02990">
    <property type="entry name" value="EMP70"/>
    <property type="match status" value="1"/>
</dbReference>
<feature type="transmembrane region" description="Helical" evidence="7">
    <location>
        <begin position="308"/>
        <end position="335"/>
    </location>
</feature>
<dbReference type="SUPFAM" id="SSF103473">
    <property type="entry name" value="MFS general substrate transporter"/>
    <property type="match status" value="1"/>
</dbReference>
<feature type="transmembrane region" description="Helical" evidence="7">
    <location>
        <begin position="408"/>
        <end position="435"/>
    </location>
</feature>
<keyword evidence="4 7" id="KW-0732">Signal</keyword>
<feature type="transmembrane region" description="Helical" evidence="7">
    <location>
        <begin position="243"/>
        <end position="266"/>
    </location>
</feature>
<dbReference type="GO" id="GO:0072657">
    <property type="term" value="P:protein localization to membrane"/>
    <property type="evidence" value="ECO:0007669"/>
    <property type="project" value="TreeGrafter"/>
</dbReference>
<reference evidence="8 9" key="1">
    <citation type="journal article" date="2021" name="Sci. Rep.">
        <title>The genome of the diatom Chaetoceros tenuissimus carries an ancient integrated fragment of an extant virus.</title>
        <authorList>
            <person name="Hongo Y."/>
            <person name="Kimura K."/>
            <person name="Takaki Y."/>
            <person name="Yoshida Y."/>
            <person name="Baba S."/>
            <person name="Kobayashi G."/>
            <person name="Nagasaki K."/>
            <person name="Hano T."/>
            <person name="Tomaru Y."/>
        </authorList>
    </citation>
    <scope>NUCLEOTIDE SEQUENCE [LARGE SCALE GENOMIC DNA]</scope>
    <source>
        <strain evidence="8 9">NIES-3715</strain>
    </source>
</reference>
<keyword evidence="5 7" id="KW-1133">Transmembrane helix</keyword>
<gene>
    <name evidence="8" type="ORF">CTEN210_14764</name>
</gene>
<dbReference type="InterPro" id="IPR004240">
    <property type="entry name" value="EMP70"/>
</dbReference>
<dbReference type="PANTHER" id="PTHR10766">
    <property type="entry name" value="TRANSMEMBRANE 9 SUPERFAMILY PROTEIN"/>
    <property type="match status" value="1"/>
</dbReference>
<evidence type="ECO:0000256" key="5">
    <source>
        <dbReference type="ARBA" id="ARBA00022989"/>
    </source>
</evidence>
<feature type="signal peptide" evidence="7">
    <location>
        <begin position="1"/>
        <end position="22"/>
    </location>
</feature>
<feature type="transmembrane region" description="Helical" evidence="7">
    <location>
        <begin position="341"/>
        <end position="361"/>
    </location>
</feature>
<dbReference type="EMBL" id="BLLK01000062">
    <property type="protein sequence ID" value="GFH58288.1"/>
    <property type="molecule type" value="Genomic_DNA"/>
</dbReference>
<dbReference type="InterPro" id="IPR036259">
    <property type="entry name" value="MFS_trans_sf"/>
</dbReference>
<comment type="caution">
    <text evidence="8">The sequence shown here is derived from an EMBL/GenBank/DDBJ whole genome shotgun (WGS) entry which is preliminary data.</text>
</comment>
<evidence type="ECO:0000256" key="4">
    <source>
        <dbReference type="ARBA" id="ARBA00022729"/>
    </source>
</evidence>
<name>A0AAD3D5U8_9STRA</name>
<protein>
    <recommendedName>
        <fullName evidence="7">Transmembrane 9 superfamily member</fullName>
    </recommendedName>
</protein>
<evidence type="ECO:0000256" key="2">
    <source>
        <dbReference type="ARBA" id="ARBA00005227"/>
    </source>
</evidence>
<organism evidence="8 9">
    <name type="scientific">Chaetoceros tenuissimus</name>
    <dbReference type="NCBI Taxonomy" id="426638"/>
    <lineage>
        <taxon>Eukaryota</taxon>
        <taxon>Sar</taxon>
        <taxon>Stramenopiles</taxon>
        <taxon>Ochrophyta</taxon>
        <taxon>Bacillariophyta</taxon>
        <taxon>Coscinodiscophyceae</taxon>
        <taxon>Chaetocerotophycidae</taxon>
        <taxon>Chaetocerotales</taxon>
        <taxon>Chaetocerotaceae</taxon>
        <taxon>Chaetoceros</taxon>
    </lineage>
</organism>
<evidence type="ECO:0000256" key="6">
    <source>
        <dbReference type="ARBA" id="ARBA00023136"/>
    </source>
</evidence>
<keyword evidence="3 7" id="KW-0812">Transmembrane</keyword>
<evidence type="ECO:0000256" key="1">
    <source>
        <dbReference type="ARBA" id="ARBA00004141"/>
    </source>
</evidence>
<feature type="transmembrane region" description="Helical" evidence="7">
    <location>
        <begin position="469"/>
        <end position="490"/>
    </location>
</feature>
<dbReference type="PANTHER" id="PTHR10766:SF177">
    <property type="entry name" value="TRANSMEMBRANE 9 SUPERFAMILY MEMBER 1"/>
    <property type="match status" value="1"/>
</dbReference>
<evidence type="ECO:0000313" key="9">
    <source>
        <dbReference type="Proteomes" id="UP001054902"/>
    </source>
</evidence>
<dbReference type="GO" id="GO:0016020">
    <property type="term" value="C:membrane"/>
    <property type="evidence" value="ECO:0007669"/>
    <property type="project" value="UniProtKB-SubCell"/>
</dbReference>
<accession>A0AAD3D5U8</accession>
<comment type="subcellular location">
    <subcellularLocation>
        <location evidence="1">Membrane</location>
        <topology evidence="1">Multi-pass membrane protein</topology>
    </subcellularLocation>
</comment>